<sequence length="109" mass="12358">MSREASQRIADVLEAIERCQRYVVTLDSVDAEMAEDAIERNLQIIGETVKHLPAEITTAYPEIAWPQIRGFRNILVHQYFGVDVNVVREVVVTHLPPLAKVLRSYIASN</sequence>
<evidence type="ECO:0000256" key="2">
    <source>
        <dbReference type="ARBA" id="ARBA00022649"/>
    </source>
</evidence>
<keyword evidence="4" id="KW-0547">Nucleotide-binding</keyword>
<evidence type="ECO:0000256" key="1">
    <source>
        <dbReference type="ARBA" id="ARBA00022553"/>
    </source>
</evidence>
<keyword evidence="7" id="KW-1185">Reference proteome</keyword>
<dbReference type="PANTHER" id="PTHR34139:SF1">
    <property type="entry name" value="RNASE MJ1380-RELATED"/>
    <property type="match status" value="1"/>
</dbReference>
<dbReference type="GO" id="GO:0110001">
    <property type="term" value="C:toxin-antitoxin complex"/>
    <property type="evidence" value="ECO:0007669"/>
    <property type="project" value="InterPro"/>
</dbReference>
<name>A0A940PXU9_9MICO</name>
<dbReference type="Proteomes" id="UP000675163">
    <property type="component" value="Unassembled WGS sequence"/>
</dbReference>
<protein>
    <submittedName>
        <fullName evidence="6">Uncharacterized protein with HEPN domain</fullName>
    </submittedName>
</protein>
<dbReference type="InterPro" id="IPR051813">
    <property type="entry name" value="HepT_RNase_toxin"/>
</dbReference>
<dbReference type="InterPro" id="IPR008201">
    <property type="entry name" value="HepT-like"/>
</dbReference>
<keyword evidence="5" id="KW-0378">Hydrolase</keyword>
<reference evidence="6" key="1">
    <citation type="submission" date="2021-02" db="EMBL/GenBank/DDBJ databases">
        <title>Sequencing the genomes of 1000 actinobacteria strains.</title>
        <authorList>
            <person name="Klenk H.-P."/>
        </authorList>
    </citation>
    <scope>NUCLEOTIDE SEQUENCE</scope>
    <source>
        <strain evidence="6">DSM 22850</strain>
    </source>
</reference>
<proteinExistence type="predicted"/>
<evidence type="ECO:0000313" key="7">
    <source>
        <dbReference type="Proteomes" id="UP000675163"/>
    </source>
</evidence>
<evidence type="ECO:0000256" key="3">
    <source>
        <dbReference type="ARBA" id="ARBA00022722"/>
    </source>
</evidence>
<dbReference type="EMBL" id="JAFIDA010000001">
    <property type="protein sequence ID" value="MBP1326156.1"/>
    <property type="molecule type" value="Genomic_DNA"/>
</dbReference>
<dbReference type="GO" id="GO:0016787">
    <property type="term" value="F:hydrolase activity"/>
    <property type="evidence" value="ECO:0007669"/>
    <property type="project" value="UniProtKB-KW"/>
</dbReference>
<gene>
    <name evidence="6" type="ORF">JOF28_001388</name>
</gene>
<dbReference type="AlphaFoldDB" id="A0A940PXU9"/>
<organism evidence="6 7">
    <name type="scientific">Leucobacter exalbidus</name>
    <dbReference type="NCBI Taxonomy" id="662960"/>
    <lineage>
        <taxon>Bacteria</taxon>
        <taxon>Bacillati</taxon>
        <taxon>Actinomycetota</taxon>
        <taxon>Actinomycetes</taxon>
        <taxon>Micrococcales</taxon>
        <taxon>Microbacteriaceae</taxon>
        <taxon>Leucobacter</taxon>
    </lineage>
</organism>
<keyword evidence="2" id="KW-1277">Toxin-antitoxin system</keyword>
<dbReference type="PANTHER" id="PTHR34139">
    <property type="entry name" value="UPF0331 PROTEIN MJ0127"/>
    <property type="match status" value="1"/>
</dbReference>
<keyword evidence="1" id="KW-0597">Phosphoprotein</keyword>
<evidence type="ECO:0000256" key="5">
    <source>
        <dbReference type="ARBA" id="ARBA00022801"/>
    </source>
</evidence>
<dbReference type="RefSeq" id="WP_209705111.1">
    <property type="nucleotide sequence ID" value="NZ_JAFIDA010000001.1"/>
</dbReference>
<evidence type="ECO:0000256" key="4">
    <source>
        <dbReference type="ARBA" id="ARBA00022741"/>
    </source>
</evidence>
<comment type="caution">
    <text evidence="6">The sequence shown here is derived from an EMBL/GenBank/DDBJ whole genome shotgun (WGS) entry which is preliminary data.</text>
</comment>
<dbReference type="GO" id="GO:0000166">
    <property type="term" value="F:nucleotide binding"/>
    <property type="evidence" value="ECO:0007669"/>
    <property type="project" value="UniProtKB-KW"/>
</dbReference>
<evidence type="ECO:0000313" key="6">
    <source>
        <dbReference type="EMBL" id="MBP1326156.1"/>
    </source>
</evidence>
<keyword evidence="3" id="KW-0540">Nuclease</keyword>
<dbReference type="Pfam" id="PF01934">
    <property type="entry name" value="HepT-like"/>
    <property type="match status" value="1"/>
</dbReference>
<accession>A0A940PXU9</accession>
<dbReference type="GO" id="GO:0004540">
    <property type="term" value="F:RNA nuclease activity"/>
    <property type="evidence" value="ECO:0007669"/>
    <property type="project" value="InterPro"/>
</dbReference>